<dbReference type="EMBL" id="JAJVKT010000034">
    <property type="protein sequence ID" value="MCE7510927.1"/>
    <property type="molecule type" value="Genomic_DNA"/>
</dbReference>
<gene>
    <name evidence="2" type="ORF">LZG35_20005</name>
</gene>
<dbReference type="RefSeq" id="WP_080531575.1">
    <property type="nucleotide sequence ID" value="NZ_CP012331.1"/>
</dbReference>
<dbReference type="AlphaFoldDB" id="A0A9Q3WA20"/>
<comment type="caution">
    <text evidence="2">The sequence shown here is derived from an EMBL/GenBank/DDBJ whole genome shotgun (WGS) entry which is preliminary data.</text>
</comment>
<feature type="region of interest" description="Disordered" evidence="1">
    <location>
        <begin position="22"/>
        <end position="46"/>
    </location>
</feature>
<reference evidence="2" key="1">
    <citation type="submission" date="2022-01" db="EMBL/GenBank/DDBJ databases">
        <authorList>
            <person name="Karlyshev A.V."/>
            <person name="Jaspars M."/>
        </authorList>
    </citation>
    <scope>NUCLEOTIDE SEQUENCE</scope>
    <source>
        <strain evidence="2">AGSA3-2</strain>
    </source>
</reference>
<proteinExistence type="predicted"/>
<evidence type="ECO:0000256" key="1">
    <source>
        <dbReference type="SAM" id="MobiDB-lite"/>
    </source>
</evidence>
<feature type="compositionally biased region" description="Polar residues" evidence="1">
    <location>
        <begin position="22"/>
        <end position="32"/>
    </location>
</feature>
<dbReference type="KEGG" id="axe:P40_18830"/>
<dbReference type="Proteomes" id="UP001107961">
    <property type="component" value="Unassembled WGS sequence"/>
</dbReference>
<keyword evidence="3" id="KW-1185">Reference proteome</keyword>
<organism evidence="2 3">
    <name type="scientific">Alloalcanivorax xenomutans</name>
    <dbReference type="NCBI Taxonomy" id="1094342"/>
    <lineage>
        <taxon>Bacteria</taxon>
        <taxon>Pseudomonadati</taxon>
        <taxon>Pseudomonadota</taxon>
        <taxon>Gammaproteobacteria</taxon>
        <taxon>Oceanospirillales</taxon>
        <taxon>Alcanivoracaceae</taxon>
        <taxon>Alloalcanivorax</taxon>
    </lineage>
</organism>
<evidence type="ECO:0000313" key="2">
    <source>
        <dbReference type="EMBL" id="MCE7510927.1"/>
    </source>
</evidence>
<sequence length="95" mass="10224">MLQTLPTTGYLRLSQIISQSEVTEEQAASNCKTGKGPKRARPGIPAVIPVSPATWWAGAKTGRFPKDIKPFGGNTTMWRVEDIRALLAQSGENAA</sequence>
<evidence type="ECO:0000313" key="3">
    <source>
        <dbReference type="Proteomes" id="UP001107961"/>
    </source>
</evidence>
<name>A0A9Q3WA20_9GAMM</name>
<protein>
    <submittedName>
        <fullName evidence="2">Uncharacterized protein</fullName>
    </submittedName>
</protein>
<accession>A0A9Q3WA20</accession>